<evidence type="ECO:0008006" key="4">
    <source>
        <dbReference type="Google" id="ProtNLM"/>
    </source>
</evidence>
<name>A0ABV7DWP8_9RHOB</name>
<dbReference type="EMBL" id="JBHRSM010000022">
    <property type="protein sequence ID" value="MFC3086800.1"/>
    <property type="molecule type" value="Genomic_DNA"/>
</dbReference>
<evidence type="ECO:0000313" key="2">
    <source>
        <dbReference type="EMBL" id="MFC3086800.1"/>
    </source>
</evidence>
<gene>
    <name evidence="2" type="ORF">ACFOD6_12160</name>
</gene>
<protein>
    <recommendedName>
        <fullName evidence="4">Hemolysin</fullName>
    </recommendedName>
</protein>
<accession>A0ABV7DWP8</accession>
<keyword evidence="3" id="KW-1185">Reference proteome</keyword>
<evidence type="ECO:0000256" key="1">
    <source>
        <dbReference type="SAM" id="MobiDB-lite"/>
    </source>
</evidence>
<sequence>MPKYQIVLLTITGIALMGCAPQRPLTSEQVVYCVQAPPAGYVLSQDKWDPYLVPCPVVVPAVPPVSPDLPDPQPGPTPTPNPNPTPRRPPGVVTANTKETYAGINDREVVAGTDKTGVHIDRETGDISFDKFGK</sequence>
<proteinExistence type="predicted"/>
<evidence type="ECO:0000313" key="3">
    <source>
        <dbReference type="Proteomes" id="UP001595445"/>
    </source>
</evidence>
<comment type="caution">
    <text evidence="2">The sequence shown here is derived from an EMBL/GenBank/DDBJ whole genome shotgun (WGS) entry which is preliminary data.</text>
</comment>
<dbReference type="RefSeq" id="WP_197645912.1">
    <property type="nucleotide sequence ID" value="NZ_JAEACP010000016.1"/>
</dbReference>
<dbReference type="Proteomes" id="UP001595445">
    <property type="component" value="Unassembled WGS sequence"/>
</dbReference>
<dbReference type="PROSITE" id="PS51257">
    <property type="entry name" value="PROKAR_LIPOPROTEIN"/>
    <property type="match status" value="1"/>
</dbReference>
<organism evidence="2 3">
    <name type="scientific">Tabrizicola soli</name>
    <dbReference type="NCBI Taxonomy" id="2185115"/>
    <lineage>
        <taxon>Bacteria</taxon>
        <taxon>Pseudomonadati</taxon>
        <taxon>Pseudomonadota</taxon>
        <taxon>Alphaproteobacteria</taxon>
        <taxon>Rhodobacterales</taxon>
        <taxon>Paracoccaceae</taxon>
        <taxon>Tabrizicola</taxon>
    </lineage>
</organism>
<feature type="compositionally biased region" description="Pro residues" evidence="1">
    <location>
        <begin position="63"/>
        <end position="89"/>
    </location>
</feature>
<feature type="region of interest" description="Disordered" evidence="1">
    <location>
        <begin position="63"/>
        <end position="94"/>
    </location>
</feature>
<reference evidence="3" key="1">
    <citation type="journal article" date="2019" name="Int. J. Syst. Evol. Microbiol.">
        <title>The Global Catalogue of Microorganisms (GCM) 10K type strain sequencing project: providing services to taxonomists for standard genome sequencing and annotation.</title>
        <authorList>
            <consortium name="The Broad Institute Genomics Platform"/>
            <consortium name="The Broad Institute Genome Sequencing Center for Infectious Disease"/>
            <person name="Wu L."/>
            <person name="Ma J."/>
        </authorList>
    </citation>
    <scope>NUCLEOTIDE SEQUENCE [LARGE SCALE GENOMIC DNA]</scope>
    <source>
        <strain evidence="3">KCTC 62102</strain>
    </source>
</reference>